<gene>
    <name evidence="13" type="ORF">HPG69_016393</name>
</gene>
<evidence type="ECO:0000256" key="4">
    <source>
        <dbReference type="ARBA" id="ARBA00022606"/>
    </source>
</evidence>
<dbReference type="Proteomes" id="UP000551758">
    <property type="component" value="Unassembled WGS sequence"/>
</dbReference>
<dbReference type="Pfam" id="PF05296">
    <property type="entry name" value="TAS2R"/>
    <property type="match status" value="1"/>
</dbReference>
<dbReference type="GO" id="GO:0016020">
    <property type="term" value="C:membrane"/>
    <property type="evidence" value="ECO:0007669"/>
    <property type="project" value="UniProtKB-SubCell"/>
</dbReference>
<feature type="transmembrane region" description="Helical" evidence="12">
    <location>
        <begin position="120"/>
        <end position="149"/>
    </location>
</feature>
<evidence type="ECO:0000256" key="9">
    <source>
        <dbReference type="ARBA" id="ARBA00023170"/>
    </source>
</evidence>
<feature type="transmembrane region" description="Helical" evidence="12">
    <location>
        <begin position="76"/>
        <end position="100"/>
    </location>
</feature>
<feature type="transmembrane region" description="Helical" evidence="12">
    <location>
        <begin position="180"/>
        <end position="202"/>
    </location>
</feature>
<sequence>MSSSHTLIFMVICFAWASYNFSSKIYYFNIPWDFVNIFTYWLTAWLADCYHVKISSFCHPIFYWPKWRISVSVPRLLLGSLIISHLTVIPAAIGNIILMHTIASQSSHGNCTLADRTQTFYWYILLPNIVLVVLIPSLLFPVSTLLLMFSLHRHLQQMRDNRPGPRDPTTQDPTMALKSFAFLFVGYTLHFLLLIISLTLSLGSGDLCRCLSAFQHPGAKQPQAEKCPEMMMLWKSLDKRQFILSYQYL</sequence>
<keyword evidence="6 12" id="KW-1133">Transmembrane helix</keyword>
<evidence type="ECO:0000256" key="8">
    <source>
        <dbReference type="ARBA" id="ARBA00023136"/>
    </source>
</evidence>
<evidence type="ECO:0000256" key="2">
    <source>
        <dbReference type="ARBA" id="ARBA00007376"/>
    </source>
</evidence>
<evidence type="ECO:0000256" key="12">
    <source>
        <dbReference type="SAM" id="Phobius"/>
    </source>
</evidence>
<dbReference type="PANTHER" id="PTHR11394">
    <property type="entry name" value="TASTE RECEPTOR TYPE 2"/>
    <property type="match status" value="1"/>
</dbReference>
<evidence type="ECO:0008006" key="15">
    <source>
        <dbReference type="Google" id="ProtNLM"/>
    </source>
</evidence>
<keyword evidence="8 12" id="KW-0472">Membrane</keyword>
<evidence type="ECO:0000313" key="14">
    <source>
        <dbReference type="Proteomes" id="UP000551758"/>
    </source>
</evidence>
<keyword evidence="7" id="KW-0297">G-protein coupled receptor</keyword>
<comment type="caution">
    <text evidence="13">The sequence shown here is derived from an EMBL/GenBank/DDBJ whole genome shotgun (WGS) entry which is preliminary data.</text>
</comment>
<evidence type="ECO:0000256" key="3">
    <source>
        <dbReference type="ARBA" id="ARBA00022480"/>
    </source>
</evidence>
<evidence type="ECO:0000256" key="11">
    <source>
        <dbReference type="RuleBase" id="RU004423"/>
    </source>
</evidence>
<keyword evidence="3" id="KW-0919">Taste</keyword>
<evidence type="ECO:0000256" key="1">
    <source>
        <dbReference type="ARBA" id="ARBA00004141"/>
    </source>
</evidence>
<dbReference type="InterPro" id="IPR007960">
    <property type="entry name" value="TAS2R"/>
</dbReference>
<evidence type="ECO:0000313" key="13">
    <source>
        <dbReference type="EMBL" id="KAF5914442.1"/>
    </source>
</evidence>
<comment type="subcellular location">
    <subcellularLocation>
        <location evidence="1">Membrane</location>
        <topology evidence="1">Multi-pass membrane protein</topology>
    </subcellularLocation>
</comment>
<accession>A0A7J7EF79</accession>
<evidence type="ECO:0000256" key="7">
    <source>
        <dbReference type="ARBA" id="ARBA00023040"/>
    </source>
</evidence>
<evidence type="ECO:0000256" key="5">
    <source>
        <dbReference type="ARBA" id="ARBA00022692"/>
    </source>
</evidence>
<keyword evidence="10" id="KW-0807">Transducer</keyword>
<dbReference type="PANTHER" id="PTHR11394:SF69">
    <property type="entry name" value="TASTE RECEPTOR TYPE 2 MEMBER 134"/>
    <property type="match status" value="1"/>
</dbReference>
<keyword evidence="9" id="KW-0675">Receptor</keyword>
<dbReference type="AlphaFoldDB" id="A0A7J7EF79"/>
<protein>
    <recommendedName>
        <fullName evidence="15">Taste receptor type 2</fullName>
    </recommendedName>
</protein>
<keyword evidence="5 12" id="KW-0812">Transmembrane</keyword>
<dbReference type="GO" id="GO:0033038">
    <property type="term" value="F:bitter taste receptor activity"/>
    <property type="evidence" value="ECO:0007669"/>
    <property type="project" value="InterPro"/>
</dbReference>
<evidence type="ECO:0000256" key="6">
    <source>
        <dbReference type="ARBA" id="ARBA00022989"/>
    </source>
</evidence>
<comment type="similarity">
    <text evidence="2 11">Belongs to the G-protein coupled receptor T2R family.</text>
</comment>
<proteinExistence type="inferred from homology"/>
<keyword evidence="14" id="KW-1185">Reference proteome</keyword>
<name>A0A7J7EF79_DICBM</name>
<keyword evidence="4" id="KW-0716">Sensory transduction</keyword>
<dbReference type="GO" id="GO:0004930">
    <property type="term" value="F:G protein-coupled receptor activity"/>
    <property type="evidence" value="ECO:0007669"/>
    <property type="project" value="UniProtKB-KW"/>
</dbReference>
<reference evidence="13 14" key="1">
    <citation type="journal article" date="2020" name="Mol. Biol. Evol.">
        <title>Interspecific Gene Flow and the Evolution of Specialization in Black and White Rhinoceros.</title>
        <authorList>
            <person name="Moodley Y."/>
            <person name="Westbury M.V."/>
            <person name="Russo I.M."/>
            <person name="Gopalakrishnan S."/>
            <person name="Rakotoarivelo A."/>
            <person name="Olsen R.A."/>
            <person name="Prost S."/>
            <person name="Tunstall T."/>
            <person name="Ryder O.A."/>
            <person name="Dalen L."/>
            <person name="Bruford M.W."/>
        </authorList>
    </citation>
    <scope>NUCLEOTIDE SEQUENCE [LARGE SCALE GENOMIC DNA]</scope>
    <source>
        <strain evidence="13">SBR-YM</strain>
        <tissue evidence="13">Skin</tissue>
    </source>
</reference>
<organism evidence="13 14">
    <name type="scientific">Diceros bicornis minor</name>
    <name type="common">South-central black rhinoceros</name>
    <dbReference type="NCBI Taxonomy" id="77932"/>
    <lineage>
        <taxon>Eukaryota</taxon>
        <taxon>Metazoa</taxon>
        <taxon>Chordata</taxon>
        <taxon>Craniata</taxon>
        <taxon>Vertebrata</taxon>
        <taxon>Euteleostomi</taxon>
        <taxon>Mammalia</taxon>
        <taxon>Eutheria</taxon>
        <taxon>Laurasiatheria</taxon>
        <taxon>Perissodactyla</taxon>
        <taxon>Rhinocerotidae</taxon>
        <taxon>Diceros</taxon>
    </lineage>
</organism>
<evidence type="ECO:0000256" key="10">
    <source>
        <dbReference type="ARBA" id="ARBA00023224"/>
    </source>
</evidence>
<dbReference type="EMBL" id="JACDTQ010003235">
    <property type="protein sequence ID" value="KAF5914442.1"/>
    <property type="molecule type" value="Genomic_DNA"/>
</dbReference>